<comment type="similarity">
    <text evidence="6">Belongs to the TRAFAC class OBG-HflX-like GTPase superfamily. HflX GTPase family.</text>
</comment>
<dbReference type="Gene3D" id="6.10.250.2860">
    <property type="match status" value="1"/>
</dbReference>
<feature type="binding site" evidence="7">
    <location>
        <begin position="209"/>
        <end position="216"/>
    </location>
    <ligand>
        <name>GTP</name>
        <dbReference type="ChEBI" id="CHEBI:37565"/>
    </ligand>
</feature>
<dbReference type="GO" id="GO:0005737">
    <property type="term" value="C:cytoplasm"/>
    <property type="evidence" value="ECO:0007669"/>
    <property type="project" value="UniProtKB-SubCell"/>
</dbReference>
<dbReference type="InterPro" id="IPR006073">
    <property type="entry name" value="GTP-bd"/>
</dbReference>
<dbReference type="PRINTS" id="PR00326">
    <property type="entry name" value="GTP1OBG"/>
</dbReference>
<keyword evidence="11" id="KW-1185">Reference proteome</keyword>
<evidence type="ECO:0000259" key="9">
    <source>
        <dbReference type="PROSITE" id="PS51705"/>
    </source>
</evidence>
<evidence type="ECO:0000313" key="10">
    <source>
        <dbReference type="EMBL" id="ARQ06783.1"/>
    </source>
</evidence>
<feature type="binding site" evidence="8">
    <location>
        <position position="236"/>
    </location>
    <ligand>
        <name>Mg(2+)</name>
        <dbReference type="ChEBI" id="CHEBI:18420"/>
    </ligand>
</feature>
<dbReference type="Gene3D" id="3.40.50.11060">
    <property type="entry name" value="GTPase HflX, N-terminal domain"/>
    <property type="match status" value="1"/>
</dbReference>
<dbReference type="GO" id="GO:0046872">
    <property type="term" value="F:metal ion binding"/>
    <property type="evidence" value="ECO:0007669"/>
    <property type="project" value="UniProtKB-KW"/>
</dbReference>
<comment type="subunit">
    <text evidence="6">Monomer. Associates with the 50S ribosomal subunit.</text>
</comment>
<dbReference type="Pfam" id="PF16360">
    <property type="entry name" value="GTP-bdg_M"/>
    <property type="match status" value="1"/>
</dbReference>
<comment type="cofactor">
    <cofactor evidence="8">
        <name>Mg(2+)</name>
        <dbReference type="ChEBI" id="CHEBI:18420"/>
    </cofactor>
</comment>
<dbReference type="Proteomes" id="UP000194154">
    <property type="component" value="Chromosome"/>
</dbReference>
<sequence>MKDTQKATERALIIAVHLKKDDDFNFSESLEEIKSLCHTAGIEVTEVVVQNKDRVDNSYYIGKGKLEEIVELKEREDIEFDMVVVNNELTTSQSKHLNEVLECKIIDRTQLILDIFAQRAKSREGKLQVELAQLEYLLPRLSGHGLSLSRLGGGIGTRGPGETKLEMNRRHIRSRIHDIKLQLETIKHHRQRYRDNRKKRNVFQVALVGYTNAGKSTWFNALSDSETYMEDLLFATLDPKSKMMKLHEGYPVLLSDTVGFIQQLPTHLIEAFSSTLEEAKYADILIHVVDRSHPNYMNHIDTVVSLLKELDMDTIPVLTLLNKKDKIESFVSAAGKDELLVSVFDKQDKILIQSKLIDMMQRNMSEYEIEIEQDAGQLIAFLKEHTLVSEVNFNEETHKYEISGYEHRHEGILNKLLSNEQIKRL</sequence>
<evidence type="ECO:0000256" key="5">
    <source>
        <dbReference type="ARBA" id="ARBA00023134"/>
    </source>
</evidence>
<dbReference type="InterPro" id="IPR025121">
    <property type="entry name" value="GTPase_HflX_N"/>
</dbReference>
<evidence type="ECO:0000256" key="1">
    <source>
        <dbReference type="ARBA" id="ARBA00022490"/>
    </source>
</evidence>
<dbReference type="HAMAP" id="MF_00900">
    <property type="entry name" value="GTPase_HflX"/>
    <property type="match status" value="1"/>
</dbReference>
<comment type="function">
    <text evidence="6">GTPase that associates with the 50S ribosomal subunit and may have a role during protein synthesis or ribosome biogenesis.</text>
</comment>
<dbReference type="OrthoDB" id="9812272at2"/>
<dbReference type="InterPro" id="IPR032305">
    <property type="entry name" value="GTP-bd_M"/>
</dbReference>
<dbReference type="Gene3D" id="3.40.50.300">
    <property type="entry name" value="P-loop containing nucleotide triphosphate hydrolases"/>
    <property type="match status" value="1"/>
</dbReference>
<dbReference type="FunFam" id="3.40.50.11060:FF:000001">
    <property type="entry name" value="GTPase HflX"/>
    <property type="match status" value="1"/>
</dbReference>
<gene>
    <name evidence="6 10" type="primary">hflX</name>
    <name evidence="10" type="ORF">MCCS_11370</name>
</gene>
<dbReference type="CDD" id="cd01878">
    <property type="entry name" value="HflX"/>
    <property type="match status" value="1"/>
</dbReference>
<dbReference type="KEGG" id="mcak:MCCS_11370"/>
<dbReference type="NCBIfam" id="TIGR03156">
    <property type="entry name" value="GTP_HflX"/>
    <property type="match status" value="1"/>
</dbReference>
<keyword evidence="3 6" id="KW-0547">Nucleotide-binding</keyword>
<feature type="binding site" evidence="7">
    <location>
        <begin position="322"/>
        <end position="325"/>
    </location>
    <ligand>
        <name>GTP</name>
        <dbReference type="ChEBI" id="CHEBI:37565"/>
    </ligand>
</feature>
<keyword evidence="4 8" id="KW-0460">Magnesium</keyword>
<dbReference type="GO" id="GO:0043022">
    <property type="term" value="F:ribosome binding"/>
    <property type="evidence" value="ECO:0007669"/>
    <property type="project" value="TreeGrafter"/>
</dbReference>
<reference evidence="10 11" key="1">
    <citation type="journal article" date="2017" name="Int. J. Syst. Evol. Microbiol.">
        <title>Macrococcus canis sp. nov., a skin bacterium associated with infections in dogs.</title>
        <authorList>
            <person name="Gobeli Brawand S."/>
            <person name="Cotting K."/>
            <person name="Gomez-Sanz E."/>
            <person name="Collaud A."/>
            <person name="Thomann A."/>
            <person name="Brodard I."/>
            <person name="Rodriguez-Campos S."/>
            <person name="Strauss C."/>
            <person name="Perreten V."/>
        </authorList>
    </citation>
    <scope>NUCLEOTIDE SEQUENCE [LARGE SCALE GENOMIC DNA]</scope>
    <source>
        <strain evidence="10 11">KM45013</strain>
    </source>
</reference>
<dbReference type="PANTHER" id="PTHR10229">
    <property type="entry name" value="GTP-BINDING PROTEIN HFLX"/>
    <property type="match status" value="1"/>
</dbReference>
<dbReference type="GeneID" id="35295268"/>
<dbReference type="EMBL" id="CP021059">
    <property type="protein sequence ID" value="ARQ06783.1"/>
    <property type="molecule type" value="Genomic_DNA"/>
</dbReference>
<dbReference type="Pfam" id="PF01926">
    <property type="entry name" value="MMR_HSR1"/>
    <property type="match status" value="1"/>
</dbReference>
<dbReference type="SUPFAM" id="SSF52540">
    <property type="entry name" value="P-loop containing nucleoside triphosphate hydrolases"/>
    <property type="match status" value="1"/>
</dbReference>
<dbReference type="InterPro" id="IPR027417">
    <property type="entry name" value="P-loop_NTPase"/>
</dbReference>
<evidence type="ECO:0000256" key="4">
    <source>
        <dbReference type="ARBA" id="ARBA00022842"/>
    </source>
</evidence>
<organism evidence="10 11">
    <name type="scientific">Macrococcoides canis</name>
    <dbReference type="NCBI Taxonomy" id="1855823"/>
    <lineage>
        <taxon>Bacteria</taxon>
        <taxon>Bacillati</taxon>
        <taxon>Bacillota</taxon>
        <taxon>Bacilli</taxon>
        <taxon>Bacillales</taxon>
        <taxon>Staphylococcaceae</taxon>
        <taxon>Macrococcoides</taxon>
    </lineage>
</organism>
<feature type="domain" description="Hflx-type G" evidence="9">
    <location>
        <begin position="203"/>
        <end position="364"/>
    </location>
</feature>
<dbReference type="Pfam" id="PF13167">
    <property type="entry name" value="GTP-bdg_N"/>
    <property type="match status" value="1"/>
</dbReference>
<evidence type="ECO:0000313" key="11">
    <source>
        <dbReference type="Proteomes" id="UP000194154"/>
    </source>
</evidence>
<protein>
    <recommendedName>
        <fullName evidence="6">GTPase HflX</fullName>
    </recommendedName>
    <alternativeName>
        <fullName evidence="6">GTP-binding protein HflX</fullName>
    </alternativeName>
</protein>
<dbReference type="PROSITE" id="PS51705">
    <property type="entry name" value="G_HFLX"/>
    <property type="match status" value="1"/>
</dbReference>
<dbReference type="PIRSF" id="PIRSF006809">
    <property type="entry name" value="GTP-binding_hflX_prd"/>
    <property type="match status" value="1"/>
</dbReference>
<dbReference type="GO" id="GO:0005525">
    <property type="term" value="F:GTP binding"/>
    <property type="evidence" value="ECO:0007669"/>
    <property type="project" value="UniProtKB-UniRule"/>
</dbReference>
<evidence type="ECO:0000256" key="2">
    <source>
        <dbReference type="ARBA" id="ARBA00022723"/>
    </source>
</evidence>
<keyword evidence="2 8" id="KW-0479">Metal-binding</keyword>
<dbReference type="GO" id="GO:0003924">
    <property type="term" value="F:GTPase activity"/>
    <property type="evidence" value="ECO:0007669"/>
    <property type="project" value="UniProtKB-UniRule"/>
</dbReference>
<keyword evidence="5 6" id="KW-0342">GTP-binding</keyword>
<evidence type="ECO:0000256" key="3">
    <source>
        <dbReference type="ARBA" id="ARBA00022741"/>
    </source>
</evidence>
<dbReference type="InterPro" id="IPR030394">
    <property type="entry name" value="G_HFLX_dom"/>
</dbReference>
<keyword evidence="1 6" id="KW-0963">Cytoplasm</keyword>
<evidence type="ECO:0000256" key="7">
    <source>
        <dbReference type="PIRSR" id="PIRSR006809-1"/>
    </source>
</evidence>
<feature type="binding site" evidence="7">
    <location>
        <begin position="256"/>
        <end position="259"/>
    </location>
    <ligand>
        <name>GTP</name>
        <dbReference type="ChEBI" id="CHEBI:37565"/>
    </ligand>
</feature>
<feature type="binding site" evidence="8">
    <location>
        <position position="216"/>
    </location>
    <ligand>
        <name>Mg(2+)</name>
        <dbReference type="ChEBI" id="CHEBI:18420"/>
    </ligand>
</feature>
<evidence type="ECO:0000256" key="6">
    <source>
        <dbReference type="HAMAP-Rule" id="MF_00900"/>
    </source>
</evidence>
<proteinExistence type="inferred from homology"/>
<comment type="subcellular location">
    <subcellularLocation>
        <location evidence="6">Cytoplasm</location>
    </subcellularLocation>
    <text evidence="6">May associate with membranes.</text>
</comment>
<dbReference type="PANTHER" id="PTHR10229:SF0">
    <property type="entry name" value="GTP-BINDING PROTEIN 6-RELATED"/>
    <property type="match status" value="1"/>
</dbReference>
<dbReference type="InterPro" id="IPR016496">
    <property type="entry name" value="GTPase_HflX"/>
</dbReference>
<dbReference type="InterPro" id="IPR042108">
    <property type="entry name" value="GTPase_HflX_N_sf"/>
</dbReference>
<feature type="binding site" evidence="7">
    <location>
        <begin position="234"/>
        <end position="238"/>
    </location>
    <ligand>
        <name>GTP</name>
        <dbReference type="ChEBI" id="CHEBI:37565"/>
    </ligand>
</feature>
<evidence type="ECO:0000256" key="8">
    <source>
        <dbReference type="PIRSR" id="PIRSR006809-2"/>
    </source>
</evidence>
<dbReference type="RefSeq" id="WP_086042432.1">
    <property type="nucleotide sequence ID" value="NZ_CBCRZA010000005.1"/>
</dbReference>
<accession>A0A1W7AAY8</accession>
<dbReference type="AlphaFoldDB" id="A0A1W7AAY8"/>
<name>A0A1W7AAY8_9STAP</name>
<dbReference type="STRING" id="1855823.MCCS_11370"/>